<keyword evidence="1" id="KW-0378">Hydrolase</keyword>
<gene>
    <name evidence="3" type="ORF">LCGC14_2586110</name>
</gene>
<evidence type="ECO:0000313" key="3">
    <source>
        <dbReference type="EMBL" id="KKL07428.1"/>
    </source>
</evidence>
<evidence type="ECO:0000256" key="1">
    <source>
        <dbReference type="ARBA" id="ARBA00022801"/>
    </source>
</evidence>
<dbReference type="InterPro" id="IPR003010">
    <property type="entry name" value="C-N_Hydrolase"/>
</dbReference>
<sequence length="307" mass="34280">TLVSYPELVGMYLSFVPYFWDDLKDETNLERAGTKLVMKNIDRLDEEHRATPETAARRLMFIEHAVEAERAYVDTFSSLAREHGVYLAAGSIALPPLEDEPSKGGRHVMDETKVYNISYLFSPRGVCLSRVPKVNMTEPFEVRVFDSGPKSELVPVDTPLGRVGTLVCWDGFHQTLVERYDALNVDILLQPSYNQKLWNGPCSYDAPGTEGENRLRTTCVSMIQGRENIQYGIEAFMVGAVFEDMLAEGLSYIAQNTGRVGASWEEGVVAMVEKPDAEESVVASVEDVLPALDAMPAFTHEVEAKWM</sequence>
<dbReference type="Gene3D" id="3.60.110.10">
    <property type="entry name" value="Carbon-nitrogen hydrolase"/>
    <property type="match status" value="1"/>
</dbReference>
<dbReference type="Pfam" id="PF00795">
    <property type="entry name" value="CN_hydrolase"/>
    <property type="match status" value="1"/>
</dbReference>
<dbReference type="CDD" id="cd07197">
    <property type="entry name" value="nitrilase"/>
    <property type="match status" value="1"/>
</dbReference>
<dbReference type="EMBL" id="LAZR01043297">
    <property type="protein sequence ID" value="KKL07428.1"/>
    <property type="molecule type" value="Genomic_DNA"/>
</dbReference>
<reference evidence="3" key="1">
    <citation type="journal article" date="2015" name="Nature">
        <title>Complex archaea that bridge the gap between prokaryotes and eukaryotes.</title>
        <authorList>
            <person name="Spang A."/>
            <person name="Saw J.H."/>
            <person name="Jorgensen S.L."/>
            <person name="Zaremba-Niedzwiedzka K."/>
            <person name="Martijn J."/>
            <person name="Lind A.E."/>
            <person name="van Eijk R."/>
            <person name="Schleper C."/>
            <person name="Guy L."/>
            <person name="Ettema T.J."/>
        </authorList>
    </citation>
    <scope>NUCLEOTIDE SEQUENCE</scope>
</reference>
<dbReference type="GO" id="GO:0016811">
    <property type="term" value="F:hydrolase activity, acting on carbon-nitrogen (but not peptide) bonds, in linear amides"/>
    <property type="evidence" value="ECO:0007669"/>
    <property type="project" value="TreeGrafter"/>
</dbReference>
<accession>A0A0F9D5S5</accession>
<dbReference type="InterPro" id="IPR050345">
    <property type="entry name" value="Aliph_Amidase/BUP"/>
</dbReference>
<dbReference type="SUPFAM" id="SSF56317">
    <property type="entry name" value="Carbon-nitrogen hydrolase"/>
    <property type="match status" value="1"/>
</dbReference>
<proteinExistence type="predicted"/>
<dbReference type="InterPro" id="IPR036526">
    <property type="entry name" value="C-N_Hydrolase_sf"/>
</dbReference>
<feature type="non-terminal residue" evidence="3">
    <location>
        <position position="1"/>
    </location>
</feature>
<evidence type="ECO:0000259" key="2">
    <source>
        <dbReference type="PROSITE" id="PS50263"/>
    </source>
</evidence>
<feature type="domain" description="CN hydrolase" evidence="2">
    <location>
        <begin position="1"/>
        <end position="287"/>
    </location>
</feature>
<protein>
    <recommendedName>
        <fullName evidence="2">CN hydrolase domain-containing protein</fullName>
    </recommendedName>
</protein>
<organism evidence="3">
    <name type="scientific">marine sediment metagenome</name>
    <dbReference type="NCBI Taxonomy" id="412755"/>
    <lineage>
        <taxon>unclassified sequences</taxon>
        <taxon>metagenomes</taxon>
        <taxon>ecological metagenomes</taxon>
    </lineage>
</organism>
<comment type="caution">
    <text evidence="3">The sequence shown here is derived from an EMBL/GenBank/DDBJ whole genome shotgun (WGS) entry which is preliminary data.</text>
</comment>
<dbReference type="PROSITE" id="PS50263">
    <property type="entry name" value="CN_HYDROLASE"/>
    <property type="match status" value="1"/>
</dbReference>
<dbReference type="PANTHER" id="PTHR43674:SF13">
    <property type="entry name" value="CN HYDROLASE DOMAIN-CONTAINING PROTEIN"/>
    <property type="match status" value="1"/>
</dbReference>
<dbReference type="PANTHER" id="PTHR43674">
    <property type="entry name" value="NITRILASE C965.09-RELATED"/>
    <property type="match status" value="1"/>
</dbReference>
<name>A0A0F9D5S5_9ZZZZ</name>
<dbReference type="AlphaFoldDB" id="A0A0F9D5S5"/>